<evidence type="ECO:0000313" key="3">
    <source>
        <dbReference type="Proteomes" id="UP000825134"/>
    </source>
</evidence>
<sequence length="643" mass="70878">MSSPCSNDNRNLCCNLTIEEESETESGSFSSSTESLSITSSAQSTAEQVNILIDGGGHSSSLESLSIASSSDDDRVCGVRVCDFSDEDDEDLRSASVVEVAYVNSSGLTNRSVWGDSIRLSEILCRPVTAIPNSGGRACWLLSRGLGLSQCSSIPENNPTVRALLRAWSRFFQRSESGNFLQLYNGDGGLFVERALQLIPCQDWIARIRVVGLNPSFFVTSAPSRHFYLSPCSYQRLLDLSGFLDAKRAGCVSKIPFSPYTQDIVPEVWDSCFEVALRMELLCLTGLTSLSTENSPVSDSSDSSCLQLVRVVSSEESCAFARLQAVLSQEMTSSVRSGNPFPISYVRLILLLTTLFRHSITSAKAAIMYTPSVLNILDAGYTASYVAGVSAEIFLVCTNSPDRAQRLRWLRMMARLFSSWGWLMGVVELSCDYGVTLSLVIQNTPGTSCIRNMLLWKEFTLTPVLLLDCAARYFPFMWDRAVGLGMRLTTPAIYREERDWLSRSSCQDRTLVRARRNDRYNSRQHAAVETSVELISVVCGALVQLMFIGVDGFSLRLPKECRTVSCNNTTALQNMSSVVSVANTTAGCSGNSTVRDIFPSGNNPEPDSIARVLNTVRMIWCGVMLLYFLYTAFRLTRNARRGN</sequence>
<keyword evidence="1" id="KW-1133">Transmembrane helix</keyword>
<dbReference type="Pfam" id="PF05095">
    <property type="entry name" value="DUF687"/>
    <property type="match status" value="1"/>
</dbReference>
<gene>
    <name evidence="2" type="ORF">INQ84_04360</name>
</gene>
<accession>A0AAQ0EL33</accession>
<proteinExistence type="predicted"/>
<evidence type="ECO:0000256" key="1">
    <source>
        <dbReference type="SAM" id="Phobius"/>
    </source>
</evidence>
<dbReference type="RefSeq" id="WP_219664379.1">
    <property type="nucleotide sequence ID" value="NZ_CP063064.1"/>
</dbReference>
<keyword evidence="1" id="KW-0812">Transmembrane</keyword>
<dbReference type="EMBL" id="CP063185">
    <property type="protein sequence ID" value="QYC74310.1"/>
    <property type="molecule type" value="Genomic_DNA"/>
</dbReference>
<dbReference type="Proteomes" id="UP000825134">
    <property type="component" value="Chromosome"/>
</dbReference>
<evidence type="ECO:0000313" key="2">
    <source>
        <dbReference type="EMBL" id="QYC74310.1"/>
    </source>
</evidence>
<name>A0AAQ0EL33_9CHLA</name>
<reference evidence="2" key="1">
    <citation type="journal article" date="2021" name="Front. Microbiol.">
        <title>Generation of Tetracycline and Rifamycin Resistant Chlamydia Suis Recombinants.</title>
        <authorList>
            <person name="Marti H."/>
            <person name="Bommana S."/>
            <person name="Read T.D."/>
            <person name="Pesch T."/>
            <person name="Prahauser B."/>
            <person name="Dean D."/>
            <person name="Borel N."/>
        </authorList>
    </citation>
    <scope>NUCLEOTIDE SEQUENCE</scope>
    <source>
        <strain evidence="2">208.1</strain>
    </source>
</reference>
<organism evidence="2 3">
    <name type="scientific">Chlamydia suis</name>
    <dbReference type="NCBI Taxonomy" id="83559"/>
    <lineage>
        <taxon>Bacteria</taxon>
        <taxon>Pseudomonadati</taxon>
        <taxon>Chlamydiota</taxon>
        <taxon>Chlamydiia</taxon>
        <taxon>Chlamydiales</taxon>
        <taxon>Chlamydiaceae</taxon>
        <taxon>Chlamydia/Chlamydophila group</taxon>
        <taxon>Chlamydia</taxon>
    </lineage>
</organism>
<protein>
    <submittedName>
        <fullName evidence="2">DUF687 family protein</fullName>
    </submittedName>
</protein>
<dbReference type="AlphaFoldDB" id="A0AAQ0EL33"/>
<dbReference type="InterPro" id="IPR007787">
    <property type="entry name" value="DUF687"/>
</dbReference>
<keyword evidence="1" id="KW-0472">Membrane</keyword>
<feature type="transmembrane region" description="Helical" evidence="1">
    <location>
        <begin position="612"/>
        <end position="633"/>
    </location>
</feature>